<reference evidence="1 2" key="1">
    <citation type="submission" date="2019-03" db="EMBL/GenBank/DDBJ databases">
        <title>Draft genome sequences of novel Actinobacteria.</title>
        <authorList>
            <person name="Sahin N."/>
            <person name="Ay H."/>
            <person name="Saygin H."/>
        </authorList>
    </citation>
    <scope>NUCLEOTIDE SEQUENCE [LARGE SCALE GENOMIC DNA]</scope>
    <source>
        <strain evidence="1 2">DSM 45941</strain>
    </source>
</reference>
<sequence>MTSVEVGENGYGVTDKATYDVVLAHVEVFDVHVKFRVSNAVLDVSARTHDQPGAREQTQVEGLAKAVAARLPSGD</sequence>
<evidence type="ECO:0000313" key="1">
    <source>
        <dbReference type="EMBL" id="TDD80872.1"/>
    </source>
</evidence>
<protein>
    <submittedName>
        <fullName evidence="1">Uncharacterized protein</fullName>
    </submittedName>
</protein>
<dbReference type="Proteomes" id="UP000295578">
    <property type="component" value="Unassembled WGS sequence"/>
</dbReference>
<keyword evidence="2" id="KW-1185">Reference proteome</keyword>
<comment type="caution">
    <text evidence="1">The sequence shown here is derived from an EMBL/GenBank/DDBJ whole genome shotgun (WGS) entry which is preliminary data.</text>
</comment>
<dbReference type="EMBL" id="SMKY01000085">
    <property type="protein sequence ID" value="TDD80872.1"/>
    <property type="molecule type" value="Genomic_DNA"/>
</dbReference>
<dbReference type="AlphaFoldDB" id="A0A4R5BBK3"/>
<accession>A0A4R5BBK3</accession>
<name>A0A4R5BBK3_9ACTN</name>
<evidence type="ECO:0000313" key="2">
    <source>
        <dbReference type="Proteomes" id="UP000295578"/>
    </source>
</evidence>
<dbReference type="OrthoDB" id="3479620at2"/>
<proteinExistence type="predicted"/>
<organism evidence="1 2">
    <name type="scientific">Actinomadura darangshiensis</name>
    <dbReference type="NCBI Taxonomy" id="705336"/>
    <lineage>
        <taxon>Bacteria</taxon>
        <taxon>Bacillati</taxon>
        <taxon>Actinomycetota</taxon>
        <taxon>Actinomycetes</taxon>
        <taxon>Streptosporangiales</taxon>
        <taxon>Thermomonosporaceae</taxon>
        <taxon>Actinomadura</taxon>
    </lineage>
</organism>
<gene>
    <name evidence="1" type="ORF">E1293_19750</name>
</gene>